<feature type="chain" id="PRO_5046046883" evidence="1">
    <location>
        <begin position="42"/>
        <end position="565"/>
    </location>
</feature>
<evidence type="ECO:0000256" key="1">
    <source>
        <dbReference type="SAM" id="SignalP"/>
    </source>
</evidence>
<evidence type="ECO:0000313" key="2">
    <source>
        <dbReference type="EMBL" id="MFD0724379.1"/>
    </source>
</evidence>
<organism evidence="2 3">
    <name type="scientific">Lysobacter brunescens</name>
    <dbReference type="NCBI Taxonomy" id="262323"/>
    <lineage>
        <taxon>Bacteria</taxon>
        <taxon>Pseudomonadati</taxon>
        <taxon>Pseudomonadota</taxon>
        <taxon>Gammaproteobacteria</taxon>
        <taxon>Lysobacterales</taxon>
        <taxon>Lysobacteraceae</taxon>
        <taxon>Lysobacter</taxon>
    </lineage>
</organism>
<name>A0ABW2Y754_9GAMM</name>
<proteinExistence type="predicted"/>
<sequence length="565" mass="60810">MQRLQEFPGAMPRSYRHGFAGLRSLCLLACLGTALASPAYATNTAGAAVFDAHAVDPLAGTARQEQVASAMDAEGRSVTVWLDRRGTSAHLRLQRHDAAGLPYGEPIQVNNTAIVGSYAYPQVAMSADGAFTVVWTQMEPWLGGMPHVFRRSFNRHGQPLMMEQRVDPPGTPEAGSAQVAMRSDGSHSIAWLSYPGSGQRALYLAGFDANGLSLGVPQLVASGTSSTQLTWPRLAMDDAGNTLAVWSEDRNGAMEEVWMRRRFANGTFGAIARVNSLAPATVPRPDLAMDAAGNAVVVWRQYHRTMGLRIVGQRLLPSGVLAGSEFLLAAREPYPKDEPAHPNVAMARQTGDFAAVWRRADSHIYVRHFHANGTPLGPERPSSQGGARTDYPDVAMDADGDTQVAWQSVVPAQSYTHAFQRRFAGLAPLDVRARLQHIARNESPSGVRLHEVELRGALIHAANTSGRGVASGIIALIETTDALVPQMIASDGWVCSPAPAYALSCAYLPSLWPLGTALDPETPTKPLRLQLNVPAELAQTELRVRIGVNQFDASALNDQVSLQLQ</sequence>
<accession>A0ABW2Y754</accession>
<dbReference type="RefSeq" id="WP_386822043.1">
    <property type="nucleotide sequence ID" value="NZ_JBHTIF010000001.1"/>
</dbReference>
<gene>
    <name evidence="2" type="ORF">ACFQ0E_02080</name>
</gene>
<comment type="caution">
    <text evidence="2">The sequence shown here is derived from an EMBL/GenBank/DDBJ whole genome shotgun (WGS) entry which is preliminary data.</text>
</comment>
<dbReference type="EMBL" id="JBHTIF010000001">
    <property type="protein sequence ID" value="MFD0724379.1"/>
    <property type="molecule type" value="Genomic_DNA"/>
</dbReference>
<keyword evidence="3" id="KW-1185">Reference proteome</keyword>
<protein>
    <submittedName>
        <fullName evidence="2">Uncharacterized protein</fullName>
    </submittedName>
</protein>
<dbReference type="Proteomes" id="UP001597110">
    <property type="component" value="Unassembled WGS sequence"/>
</dbReference>
<evidence type="ECO:0000313" key="3">
    <source>
        <dbReference type="Proteomes" id="UP001597110"/>
    </source>
</evidence>
<reference evidence="3" key="1">
    <citation type="journal article" date="2019" name="Int. J. Syst. Evol. Microbiol.">
        <title>The Global Catalogue of Microorganisms (GCM) 10K type strain sequencing project: providing services to taxonomists for standard genome sequencing and annotation.</title>
        <authorList>
            <consortium name="The Broad Institute Genomics Platform"/>
            <consortium name="The Broad Institute Genome Sequencing Center for Infectious Disease"/>
            <person name="Wu L."/>
            <person name="Ma J."/>
        </authorList>
    </citation>
    <scope>NUCLEOTIDE SEQUENCE [LARGE SCALE GENOMIC DNA]</scope>
    <source>
        <strain evidence="3">CCUG 55585</strain>
    </source>
</reference>
<feature type="signal peptide" evidence="1">
    <location>
        <begin position="1"/>
        <end position="41"/>
    </location>
</feature>
<keyword evidence="1" id="KW-0732">Signal</keyword>